<feature type="compositionally biased region" description="Low complexity" evidence="11">
    <location>
        <begin position="231"/>
        <end position="244"/>
    </location>
</feature>
<feature type="compositionally biased region" description="Low complexity" evidence="11">
    <location>
        <begin position="212"/>
        <end position="223"/>
    </location>
</feature>
<reference evidence="14 15" key="1">
    <citation type="journal article" date="2019" name="Nat. Ecol. Evol.">
        <title>Megaphylogeny resolves global patterns of mushroom evolution.</title>
        <authorList>
            <person name="Varga T."/>
            <person name="Krizsan K."/>
            <person name="Foldi C."/>
            <person name="Dima B."/>
            <person name="Sanchez-Garcia M."/>
            <person name="Sanchez-Ramirez S."/>
            <person name="Szollosi G.J."/>
            <person name="Szarkandi J.G."/>
            <person name="Papp V."/>
            <person name="Albert L."/>
            <person name="Andreopoulos W."/>
            <person name="Angelini C."/>
            <person name="Antonin V."/>
            <person name="Barry K.W."/>
            <person name="Bougher N.L."/>
            <person name="Buchanan P."/>
            <person name="Buyck B."/>
            <person name="Bense V."/>
            <person name="Catcheside P."/>
            <person name="Chovatia M."/>
            <person name="Cooper J."/>
            <person name="Damon W."/>
            <person name="Desjardin D."/>
            <person name="Finy P."/>
            <person name="Geml J."/>
            <person name="Haridas S."/>
            <person name="Hughes K."/>
            <person name="Justo A."/>
            <person name="Karasinski D."/>
            <person name="Kautmanova I."/>
            <person name="Kiss B."/>
            <person name="Kocsube S."/>
            <person name="Kotiranta H."/>
            <person name="LaButti K.M."/>
            <person name="Lechner B.E."/>
            <person name="Liimatainen K."/>
            <person name="Lipzen A."/>
            <person name="Lukacs Z."/>
            <person name="Mihaltcheva S."/>
            <person name="Morgado L.N."/>
            <person name="Niskanen T."/>
            <person name="Noordeloos M.E."/>
            <person name="Ohm R.A."/>
            <person name="Ortiz-Santana B."/>
            <person name="Ovrebo C."/>
            <person name="Racz N."/>
            <person name="Riley R."/>
            <person name="Savchenko A."/>
            <person name="Shiryaev A."/>
            <person name="Soop K."/>
            <person name="Spirin V."/>
            <person name="Szebenyi C."/>
            <person name="Tomsovsky M."/>
            <person name="Tulloss R.E."/>
            <person name="Uehling J."/>
            <person name="Grigoriev I.V."/>
            <person name="Vagvolgyi C."/>
            <person name="Papp T."/>
            <person name="Martin F.M."/>
            <person name="Miettinen O."/>
            <person name="Hibbett D.S."/>
            <person name="Nagy L.G."/>
        </authorList>
    </citation>
    <scope>NUCLEOTIDE SEQUENCE [LARGE SCALE GENOMIC DNA]</scope>
    <source>
        <strain evidence="14 15">CBS 121175</strain>
    </source>
</reference>
<comment type="subcellular location">
    <subcellularLocation>
        <location evidence="1">Nucleus</location>
    </subcellularLocation>
</comment>
<dbReference type="InterPro" id="IPR000330">
    <property type="entry name" value="SNF2_N"/>
</dbReference>
<feature type="compositionally biased region" description="Polar residues" evidence="11">
    <location>
        <begin position="39"/>
        <end position="56"/>
    </location>
</feature>
<feature type="domain" description="Helicase C-terminal" evidence="13">
    <location>
        <begin position="950"/>
        <end position="1116"/>
    </location>
</feature>
<keyword evidence="5" id="KW-0378">Hydrolase</keyword>
<keyword evidence="10" id="KW-0539">Nucleus</keyword>
<dbReference type="OrthoDB" id="5857104at2759"/>
<evidence type="ECO:0000256" key="2">
    <source>
        <dbReference type="ARBA" id="ARBA00007025"/>
    </source>
</evidence>
<dbReference type="InterPro" id="IPR001650">
    <property type="entry name" value="Helicase_C-like"/>
</dbReference>
<evidence type="ECO:0000313" key="15">
    <source>
        <dbReference type="Proteomes" id="UP000307440"/>
    </source>
</evidence>
<dbReference type="SUPFAM" id="SSF52540">
    <property type="entry name" value="P-loop containing nucleoside triphosphate hydrolases"/>
    <property type="match status" value="2"/>
</dbReference>
<feature type="compositionally biased region" description="Basic and acidic residues" evidence="11">
    <location>
        <begin position="296"/>
        <end position="316"/>
    </location>
</feature>
<organism evidence="14 15">
    <name type="scientific">Coprinopsis marcescibilis</name>
    <name type="common">Agaric fungus</name>
    <name type="synonym">Psathyrella marcescibilis</name>
    <dbReference type="NCBI Taxonomy" id="230819"/>
    <lineage>
        <taxon>Eukaryota</taxon>
        <taxon>Fungi</taxon>
        <taxon>Dikarya</taxon>
        <taxon>Basidiomycota</taxon>
        <taxon>Agaricomycotina</taxon>
        <taxon>Agaricomycetes</taxon>
        <taxon>Agaricomycetidae</taxon>
        <taxon>Agaricales</taxon>
        <taxon>Agaricineae</taxon>
        <taxon>Psathyrellaceae</taxon>
        <taxon>Coprinopsis</taxon>
    </lineage>
</organism>
<sequence length="1137" mass="127316">MSGTGSQANNKKLQLDQLRFKRQAKANRSELASTAAKPANSSQKNGYQQQPAQSRDATVPSRFFQPPTTPNFGKVLVPNSSPETGPEQNNHYRGASSSSATPALSAQSSIYRPTWAPFGGNDPLSSSTAFTSSSSKGNASLRRHRQEDALTILDDDEPPRKKPNLGSSGREAREDITNTPSPKIQRGVSRRRATSGSMEISDEEEEVPAIVASPPSGAGPSRPRLVRERPIVASPAPSIASTPSMDRGYQIFKMEYPTDPENRVRAAWTVAGGDRSKAVAFMSDPSWAPPKPNSPEVERDKELGRVKELDDANKQQRAAVREKGKKSMIYANRPILDTNTATPLVSKVATAEVAVASPASPATPFAPPVNRKRRAPKMVFQSESEHEASESEEERETKKSRVETSYEGRALQYFNNRDIAALIELTGCTAEQAAVIIEKRPYESQEDFNQKLGQGKKKAGPAGISPRIFDDVVSIFEGYGSVDSILQDCEKIGESLRSAIASWTVNDNKATLPSGEVEDGSLALRSPLALGDRKPKNYISKQPSLIQEPYKLKDYQLLGINWLNLLYRRKYSCILADEMGLGKTIQVISFLAHLKEQNNRGPHLIIVPSSTLENWCREFARFAPNIKVQTYYASKEERTYLRQNLIDTVYSKRRPEGWEVLITTYALAQSTDSHDRKFFKKVEWDCSVYDEGHQLKNYTSQRYQTLLKYESRWRLLLTGTPLQNNLQELVSLMNFILPDQFTGEFTHLQAIFKAKGDANVSLLSQERISRAKKMMTPFVLRRRKDHVLKDLPNKTERIEWCDMTQLQMSIYSDALQRSRKTILDATADTPDTGTPASGGGGSKPIAKKKPKVKDKQYVENSSNVLMDLRKASNHPMMFRRLFTDDNLNGITKQLLKEPDFKKRGALFDIVKEDMTVMTDAELQLFCRTYKSTRKFLKDEDVYLDSGKVKTLLKLIARYREEGRKILIFSQFTMVLDILQVVFNQHNIKFLVLTGSTPVDVRQTLVDEFTDDETIPVFLLSTKAGGMGINLTVASVVIMFDQDFNPHNDKQAQDRAYRIGQKRDVDVVKLISRGTIEEDILKLGSTKLALDEAVAGDADGKESAVEKEVKTSLMKVLRRQLERDEEDCKDSSGKSSKT</sequence>
<feature type="domain" description="Helicase ATP-binding" evidence="12">
    <location>
        <begin position="564"/>
        <end position="739"/>
    </location>
</feature>
<dbReference type="GO" id="GO:0003677">
    <property type="term" value="F:DNA binding"/>
    <property type="evidence" value="ECO:0007669"/>
    <property type="project" value="UniProtKB-KW"/>
</dbReference>
<gene>
    <name evidence="14" type="ORF">FA15DRAFT_703471</name>
</gene>
<keyword evidence="4" id="KW-0547">Nucleotide-binding</keyword>
<protein>
    <recommendedName>
        <fullName evidence="3">DNA helicase</fullName>
        <ecNumber evidence="3">3.6.4.12</ecNumber>
    </recommendedName>
</protein>
<feature type="region of interest" description="Disordered" evidence="11">
    <location>
        <begin position="825"/>
        <end position="853"/>
    </location>
</feature>
<feature type="region of interest" description="Disordered" evidence="11">
    <location>
        <begin position="281"/>
        <end position="316"/>
    </location>
</feature>
<dbReference type="Pfam" id="PF00271">
    <property type="entry name" value="Helicase_C"/>
    <property type="match status" value="1"/>
</dbReference>
<dbReference type="SMART" id="SM00490">
    <property type="entry name" value="HELICc"/>
    <property type="match status" value="1"/>
</dbReference>
<keyword evidence="9" id="KW-0238">DNA-binding</keyword>
<evidence type="ECO:0000256" key="9">
    <source>
        <dbReference type="ARBA" id="ARBA00023125"/>
    </source>
</evidence>
<evidence type="ECO:0000256" key="7">
    <source>
        <dbReference type="ARBA" id="ARBA00022840"/>
    </source>
</evidence>
<keyword evidence="15" id="KW-1185">Reference proteome</keyword>
<dbReference type="InterPro" id="IPR038718">
    <property type="entry name" value="SNF2-like_sf"/>
</dbReference>
<evidence type="ECO:0000313" key="14">
    <source>
        <dbReference type="EMBL" id="TFK25695.1"/>
    </source>
</evidence>
<evidence type="ECO:0000256" key="4">
    <source>
        <dbReference type="ARBA" id="ARBA00022741"/>
    </source>
</evidence>
<dbReference type="Gene3D" id="3.40.50.300">
    <property type="entry name" value="P-loop containing nucleotide triphosphate hydrolases"/>
    <property type="match status" value="1"/>
</dbReference>
<evidence type="ECO:0000256" key="5">
    <source>
        <dbReference type="ARBA" id="ARBA00022801"/>
    </source>
</evidence>
<evidence type="ECO:0000256" key="11">
    <source>
        <dbReference type="SAM" id="MobiDB-lite"/>
    </source>
</evidence>
<dbReference type="Pfam" id="PF00176">
    <property type="entry name" value="SNF2-rel_dom"/>
    <property type="match status" value="1"/>
</dbReference>
<dbReference type="GO" id="GO:0005634">
    <property type="term" value="C:nucleus"/>
    <property type="evidence" value="ECO:0007669"/>
    <property type="project" value="UniProtKB-SubCell"/>
</dbReference>
<dbReference type="PROSITE" id="PS51192">
    <property type="entry name" value="HELICASE_ATP_BIND_1"/>
    <property type="match status" value="1"/>
</dbReference>
<feature type="compositionally biased region" description="Low complexity" evidence="11">
    <location>
        <begin position="125"/>
        <end position="135"/>
    </location>
</feature>
<comment type="similarity">
    <text evidence="2">Belongs to the SNF2/RAD54 helicase family.</text>
</comment>
<dbReference type="GO" id="GO:0005524">
    <property type="term" value="F:ATP binding"/>
    <property type="evidence" value="ECO:0007669"/>
    <property type="project" value="UniProtKB-KW"/>
</dbReference>
<feature type="compositionally biased region" description="Low complexity" evidence="11">
    <location>
        <begin position="825"/>
        <end position="835"/>
    </location>
</feature>
<dbReference type="GO" id="GO:0003678">
    <property type="term" value="F:DNA helicase activity"/>
    <property type="evidence" value="ECO:0007669"/>
    <property type="project" value="UniProtKB-EC"/>
</dbReference>
<dbReference type="PROSITE" id="PS51194">
    <property type="entry name" value="HELICASE_CTER"/>
    <property type="match status" value="1"/>
</dbReference>
<dbReference type="SMART" id="SM00487">
    <property type="entry name" value="DEXDc"/>
    <property type="match status" value="1"/>
</dbReference>
<evidence type="ECO:0000256" key="3">
    <source>
        <dbReference type="ARBA" id="ARBA00012551"/>
    </source>
</evidence>
<feature type="compositionally biased region" description="Basic and acidic residues" evidence="11">
    <location>
        <begin position="383"/>
        <end position="402"/>
    </location>
</feature>
<evidence type="ECO:0000256" key="8">
    <source>
        <dbReference type="ARBA" id="ARBA00022853"/>
    </source>
</evidence>
<name>A0A5C3KZG0_COPMA</name>
<accession>A0A5C3KZG0</accession>
<keyword evidence="7" id="KW-0067">ATP-binding</keyword>
<dbReference type="Proteomes" id="UP000307440">
    <property type="component" value="Unassembled WGS sequence"/>
</dbReference>
<feature type="region of interest" description="Disordered" evidence="11">
    <location>
        <begin position="1"/>
        <end position="244"/>
    </location>
</feature>
<dbReference type="Gene3D" id="3.40.50.10810">
    <property type="entry name" value="Tandem AAA-ATPase domain"/>
    <property type="match status" value="1"/>
</dbReference>
<dbReference type="STRING" id="230819.A0A5C3KZG0"/>
<evidence type="ECO:0000259" key="12">
    <source>
        <dbReference type="PROSITE" id="PS51192"/>
    </source>
</evidence>
<evidence type="ECO:0000259" key="13">
    <source>
        <dbReference type="PROSITE" id="PS51194"/>
    </source>
</evidence>
<keyword evidence="6" id="KW-0347">Helicase</keyword>
<feature type="region of interest" description="Disordered" evidence="11">
    <location>
        <begin position="359"/>
        <end position="402"/>
    </location>
</feature>
<dbReference type="InterPro" id="IPR049730">
    <property type="entry name" value="SNF2/RAD54-like_C"/>
</dbReference>
<evidence type="ECO:0000256" key="6">
    <source>
        <dbReference type="ARBA" id="ARBA00022806"/>
    </source>
</evidence>
<evidence type="ECO:0000256" key="1">
    <source>
        <dbReference type="ARBA" id="ARBA00004123"/>
    </source>
</evidence>
<dbReference type="GO" id="GO:0005694">
    <property type="term" value="C:chromosome"/>
    <property type="evidence" value="ECO:0007669"/>
    <property type="project" value="UniProtKB-ARBA"/>
</dbReference>
<proteinExistence type="inferred from homology"/>
<dbReference type="InterPro" id="IPR027417">
    <property type="entry name" value="P-loop_NTPase"/>
</dbReference>
<evidence type="ECO:0000256" key="10">
    <source>
        <dbReference type="ARBA" id="ARBA00023242"/>
    </source>
</evidence>
<feature type="compositionally biased region" description="Polar residues" evidence="11">
    <location>
        <begin position="1"/>
        <end position="12"/>
    </location>
</feature>
<dbReference type="EMBL" id="ML210183">
    <property type="protein sequence ID" value="TFK25695.1"/>
    <property type="molecule type" value="Genomic_DNA"/>
</dbReference>
<dbReference type="AlphaFoldDB" id="A0A5C3KZG0"/>
<dbReference type="GO" id="GO:0016787">
    <property type="term" value="F:hydrolase activity"/>
    <property type="evidence" value="ECO:0007669"/>
    <property type="project" value="UniProtKB-KW"/>
</dbReference>
<dbReference type="CDD" id="cd18793">
    <property type="entry name" value="SF2_C_SNF"/>
    <property type="match status" value="1"/>
</dbReference>
<dbReference type="FunFam" id="3.40.50.10810:FF:000014">
    <property type="entry name" value="SWI/SNF-related matrix-associated actin-dependent regulator of chromatin subfamily A containing DEAD/H box 1"/>
    <property type="match status" value="1"/>
</dbReference>
<keyword evidence="8" id="KW-0156">Chromatin regulator</keyword>
<feature type="compositionally biased region" description="Polar residues" evidence="11">
    <location>
        <begin position="78"/>
        <end position="91"/>
    </location>
</feature>
<dbReference type="PANTHER" id="PTHR10799">
    <property type="entry name" value="SNF2/RAD54 HELICASE FAMILY"/>
    <property type="match status" value="1"/>
</dbReference>
<dbReference type="InterPro" id="IPR014001">
    <property type="entry name" value="Helicase_ATP-bd"/>
</dbReference>
<dbReference type="EC" id="3.6.4.12" evidence="3"/>
<feature type="compositionally biased region" description="Low complexity" evidence="11">
    <location>
        <begin position="95"/>
        <end position="109"/>
    </location>
</feature>
<dbReference type="GO" id="GO:0140658">
    <property type="term" value="F:ATP-dependent chromatin remodeler activity"/>
    <property type="evidence" value="ECO:0007669"/>
    <property type="project" value="UniProtKB-ARBA"/>
</dbReference>